<dbReference type="Gene3D" id="3.40.190.290">
    <property type="match status" value="1"/>
</dbReference>
<dbReference type="EMBL" id="JAFLVR010000038">
    <property type="protein sequence ID" value="MBO0453756.1"/>
    <property type="molecule type" value="Genomic_DNA"/>
</dbReference>
<dbReference type="Pfam" id="PF03466">
    <property type="entry name" value="LysR_substrate"/>
    <property type="match status" value="1"/>
</dbReference>
<reference evidence="6 7" key="1">
    <citation type="submission" date="2021-03" db="EMBL/GenBank/DDBJ databases">
        <title>Enterococcal diversity collection.</title>
        <authorList>
            <person name="Gilmore M.S."/>
            <person name="Schwartzman J."/>
            <person name="Van Tyne D."/>
            <person name="Martin M."/>
            <person name="Earl A.M."/>
            <person name="Manson A.L."/>
            <person name="Straub T."/>
            <person name="Salamzade R."/>
            <person name="Saavedra J."/>
            <person name="Lebreton F."/>
            <person name="Prichula J."/>
            <person name="Schaufler K."/>
            <person name="Gaca A."/>
            <person name="Sgardioli B."/>
            <person name="Wagenaar J."/>
            <person name="Strong T."/>
        </authorList>
    </citation>
    <scope>NUCLEOTIDE SEQUENCE [LARGE SCALE GENOMIC DNA]</scope>
    <source>
        <strain evidence="6 7">MJM16</strain>
    </source>
</reference>
<keyword evidence="4" id="KW-0804">Transcription</keyword>
<comment type="caution">
    <text evidence="6">The sequence shown here is derived from an EMBL/GenBank/DDBJ whole genome shotgun (WGS) entry which is preliminary data.</text>
</comment>
<dbReference type="PROSITE" id="PS50931">
    <property type="entry name" value="HTH_LYSR"/>
    <property type="match status" value="1"/>
</dbReference>
<dbReference type="InterPro" id="IPR036390">
    <property type="entry name" value="WH_DNA-bd_sf"/>
</dbReference>
<dbReference type="InterPro" id="IPR036388">
    <property type="entry name" value="WH-like_DNA-bd_sf"/>
</dbReference>
<name>A0ABS3HJX1_9ENTE</name>
<proteinExistence type="inferred from homology"/>
<protein>
    <submittedName>
        <fullName evidence="6">LysR family transcriptional regulator</fullName>
    </submittedName>
</protein>
<dbReference type="Proteomes" id="UP000664495">
    <property type="component" value="Unassembled WGS sequence"/>
</dbReference>
<dbReference type="PANTHER" id="PTHR30126">
    <property type="entry name" value="HTH-TYPE TRANSCRIPTIONAL REGULATOR"/>
    <property type="match status" value="1"/>
</dbReference>
<evidence type="ECO:0000256" key="3">
    <source>
        <dbReference type="ARBA" id="ARBA00023125"/>
    </source>
</evidence>
<evidence type="ECO:0000256" key="4">
    <source>
        <dbReference type="ARBA" id="ARBA00023163"/>
    </source>
</evidence>
<dbReference type="Pfam" id="PF00126">
    <property type="entry name" value="HTH_1"/>
    <property type="match status" value="1"/>
</dbReference>
<evidence type="ECO:0000256" key="1">
    <source>
        <dbReference type="ARBA" id="ARBA00009437"/>
    </source>
</evidence>
<keyword evidence="7" id="KW-1185">Reference proteome</keyword>
<gene>
    <name evidence="6" type="ORF">JZO85_15955</name>
</gene>
<keyword evidence="3" id="KW-0238">DNA-binding</keyword>
<evidence type="ECO:0000259" key="5">
    <source>
        <dbReference type="PROSITE" id="PS50931"/>
    </source>
</evidence>
<dbReference type="InterPro" id="IPR000847">
    <property type="entry name" value="LysR_HTH_N"/>
</dbReference>
<dbReference type="SUPFAM" id="SSF46785">
    <property type="entry name" value="Winged helix' DNA-binding domain"/>
    <property type="match status" value="1"/>
</dbReference>
<accession>A0ABS3HJX1</accession>
<organism evidence="6 7">
    <name type="scientific">Candidatus Enterococcus murrayae</name>
    <dbReference type="NCBI Taxonomy" id="2815321"/>
    <lineage>
        <taxon>Bacteria</taxon>
        <taxon>Bacillati</taxon>
        <taxon>Bacillota</taxon>
        <taxon>Bacilli</taxon>
        <taxon>Lactobacillales</taxon>
        <taxon>Enterococcaceae</taxon>
        <taxon>Enterococcus</taxon>
    </lineage>
</organism>
<evidence type="ECO:0000256" key="2">
    <source>
        <dbReference type="ARBA" id="ARBA00023015"/>
    </source>
</evidence>
<dbReference type="InterPro" id="IPR005119">
    <property type="entry name" value="LysR_subst-bd"/>
</dbReference>
<dbReference type="RefSeq" id="WP_207109515.1">
    <property type="nucleotide sequence ID" value="NZ_JAFLVR010000038.1"/>
</dbReference>
<comment type="similarity">
    <text evidence="1">Belongs to the LysR transcriptional regulatory family.</text>
</comment>
<dbReference type="PANTHER" id="PTHR30126:SF93">
    <property type="entry name" value="HTH LYSR-TYPE DOMAIN-CONTAINING PROTEIN"/>
    <property type="match status" value="1"/>
</dbReference>
<keyword evidence="2" id="KW-0805">Transcription regulation</keyword>
<dbReference type="CDD" id="cd05466">
    <property type="entry name" value="PBP2_LTTR_substrate"/>
    <property type="match status" value="1"/>
</dbReference>
<dbReference type="SUPFAM" id="SSF53850">
    <property type="entry name" value="Periplasmic binding protein-like II"/>
    <property type="match status" value="1"/>
</dbReference>
<dbReference type="Gene3D" id="1.10.10.10">
    <property type="entry name" value="Winged helix-like DNA-binding domain superfamily/Winged helix DNA-binding domain"/>
    <property type="match status" value="1"/>
</dbReference>
<feature type="domain" description="HTH lysR-type" evidence="5">
    <location>
        <begin position="1"/>
        <end position="58"/>
    </location>
</feature>
<sequence length="261" mass="30438">MEINDLKIFESIVRFNSTIKAADSLGYVQSNISKRLTKLEEELGKTLFYRTNKGMVLTEDGEQFLRYVDTLLATISDMETNFLGNKSKIRLGATQTITKNYLRQYFFNNEWLIFTDTAMNLLEQLKSQKLDMVLLNKKIADTELKETEFTEESIFWLYSKEIQPSFHQQTVLINRDKECPYRKATLAYLEEHHLTDMPIIEVDTLDVLLDMLQEHDAIAILPKETVRLNASLKIFETSLLPPVKIYSYQLKSSEINLTLER</sequence>
<evidence type="ECO:0000313" key="7">
    <source>
        <dbReference type="Proteomes" id="UP000664495"/>
    </source>
</evidence>
<evidence type="ECO:0000313" key="6">
    <source>
        <dbReference type="EMBL" id="MBO0453756.1"/>
    </source>
</evidence>